<gene>
    <name evidence="1" type="ordered locus">RSal33209_0267</name>
</gene>
<sequence>MVQKNRPMILRPDDDPLDENLARKLKSQASSGRLVRIRRARYVDKSDWLNSSPEEQHLLKMHSIDSAAHRKRPVFSQESAAVLWGIPVGELPGRVSVNVPADSGHRSRGDPIEPGNWFLDGLAVTGKLQTAVELALNLPMAWGVAAMDRVLNPQQLSGEDRPRLVTKADVDAVAMRLVTESAIRRVRRVLDFADPRAGSAAESISRVNIYLAGFPAPQLQTRHEDQHGLIGFSDFAWREFGLIGEFDGMSKYRNEIYLKGQSSADVIQAEKHREERLRKAGWSVTRWMWDTAVSPGALRDHLLRAGLRPL</sequence>
<dbReference type="STRING" id="288705.RSal33209_0267"/>
<keyword evidence="2" id="KW-1185">Reference proteome</keyword>
<dbReference type="EMBL" id="CP000910">
    <property type="protein sequence ID" value="ABY22023.1"/>
    <property type="molecule type" value="Genomic_DNA"/>
</dbReference>
<evidence type="ECO:0000313" key="1">
    <source>
        <dbReference type="EMBL" id="ABY22023.1"/>
    </source>
</evidence>
<dbReference type="Proteomes" id="UP000002007">
    <property type="component" value="Chromosome"/>
</dbReference>
<proteinExistence type="predicted"/>
<dbReference type="KEGG" id="rsa:RSal33209_0267"/>
<reference evidence="2" key="1">
    <citation type="journal article" date="2008" name="J. Bacteriol.">
        <title>Genome sequence of the fish pathogen Renibacterium salmoninarum suggests reductive evolution away from an environmental Arthrobacter ancestor.</title>
        <authorList>
            <person name="Wiens G.D."/>
            <person name="Rockey D.D."/>
            <person name="Wu Z."/>
            <person name="Chang J."/>
            <person name="Levy R."/>
            <person name="Crane S."/>
            <person name="Chen D.S."/>
            <person name="Capri G.R."/>
            <person name="Burnett J.R."/>
            <person name="Sudheesh P.S."/>
            <person name="Schipma M.J."/>
            <person name="Burd H."/>
            <person name="Bhattacharyya A."/>
            <person name="Rhodes L.D."/>
            <person name="Kaul R."/>
            <person name="Strom M.S."/>
        </authorList>
    </citation>
    <scope>NUCLEOTIDE SEQUENCE [LARGE SCALE GENOMIC DNA]</scope>
    <source>
        <strain evidence="2">ATCC 33209 / DSM 20767 / JCM 11484 / NBRC 15589 / NCIMB 2235</strain>
    </source>
</reference>
<dbReference type="HOGENOM" id="CLU_052626_4_1_11"/>
<evidence type="ECO:0000313" key="2">
    <source>
        <dbReference type="Proteomes" id="UP000002007"/>
    </source>
</evidence>
<protein>
    <recommendedName>
        <fullName evidence="3">Transcriptional regulator, AbiEi antitoxin, Type IV TA system</fullName>
    </recommendedName>
</protein>
<dbReference type="AlphaFoldDB" id="A9WM35"/>
<dbReference type="eggNOG" id="COG5340">
    <property type="taxonomic scope" value="Bacteria"/>
</dbReference>
<name>A9WM35_RENSM</name>
<organism evidence="1 2">
    <name type="scientific">Renibacterium salmoninarum (strain ATCC 33209 / DSM 20767 / JCM 11484 / NBRC 15589 / NCIMB 2235)</name>
    <dbReference type="NCBI Taxonomy" id="288705"/>
    <lineage>
        <taxon>Bacteria</taxon>
        <taxon>Bacillati</taxon>
        <taxon>Actinomycetota</taxon>
        <taxon>Actinomycetes</taxon>
        <taxon>Micrococcales</taxon>
        <taxon>Micrococcaceae</taxon>
        <taxon>Renibacterium</taxon>
    </lineage>
</organism>
<evidence type="ECO:0008006" key="3">
    <source>
        <dbReference type="Google" id="ProtNLM"/>
    </source>
</evidence>
<accession>A9WM35</accession>